<accession>A0ABM1R0G5</accession>
<evidence type="ECO:0000256" key="1">
    <source>
        <dbReference type="SAM" id="MobiDB-lite"/>
    </source>
</evidence>
<dbReference type="RefSeq" id="XP_019092503.1">
    <property type="nucleotide sequence ID" value="XM_019236958.1"/>
</dbReference>
<dbReference type="Proteomes" id="UP000694864">
    <property type="component" value="Chromosome 15"/>
</dbReference>
<feature type="compositionally biased region" description="Acidic residues" evidence="1">
    <location>
        <begin position="28"/>
        <end position="37"/>
    </location>
</feature>
<feature type="region of interest" description="Disordered" evidence="1">
    <location>
        <begin position="28"/>
        <end position="58"/>
    </location>
</feature>
<organism evidence="2 3">
    <name type="scientific">Camelina sativa</name>
    <name type="common">False flax</name>
    <name type="synonym">Myagrum sativum</name>
    <dbReference type="NCBI Taxonomy" id="90675"/>
    <lineage>
        <taxon>Eukaryota</taxon>
        <taxon>Viridiplantae</taxon>
        <taxon>Streptophyta</taxon>
        <taxon>Embryophyta</taxon>
        <taxon>Tracheophyta</taxon>
        <taxon>Spermatophyta</taxon>
        <taxon>Magnoliopsida</taxon>
        <taxon>eudicotyledons</taxon>
        <taxon>Gunneridae</taxon>
        <taxon>Pentapetalae</taxon>
        <taxon>rosids</taxon>
        <taxon>malvids</taxon>
        <taxon>Brassicales</taxon>
        <taxon>Brassicaceae</taxon>
        <taxon>Camelineae</taxon>
        <taxon>Camelina</taxon>
    </lineage>
</organism>
<keyword evidence="2" id="KW-1185">Reference proteome</keyword>
<protein>
    <submittedName>
        <fullName evidence="3">Uncharacterized protein LOC109129218</fullName>
    </submittedName>
</protein>
<sequence length="149" mass="17075">MSARFSNFPSKRKKNGFWLMSVSYPEVAEEDNEQNEIDSDHNNISNKKRKKKEEEAKGNHHRFFLIPFVSKAKRRIVSKITRKPSSPSSSSSGFLKKVCFCGIETSNTNTLEWSSSSIPDRPKGENFTLKILLQTNDFFSKDCNPHLSL</sequence>
<gene>
    <name evidence="3" type="primary">LOC109129218</name>
</gene>
<dbReference type="PANTHER" id="PTHR35123">
    <property type="entry name" value="OS07G0633900 PROTEIN-RELATED"/>
    <property type="match status" value="1"/>
</dbReference>
<dbReference type="GeneID" id="109129218"/>
<proteinExistence type="predicted"/>
<evidence type="ECO:0000313" key="2">
    <source>
        <dbReference type="Proteomes" id="UP000694864"/>
    </source>
</evidence>
<dbReference type="PANTHER" id="PTHR35123:SF2">
    <property type="entry name" value="UBIQUITIN CARBOXYL-TERMINAL HYDROLASE-LIKE PROTEIN"/>
    <property type="match status" value="1"/>
</dbReference>
<reference evidence="3" key="2">
    <citation type="submission" date="2025-08" db="UniProtKB">
        <authorList>
            <consortium name="RefSeq"/>
        </authorList>
    </citation>
    <scope>IDENTIFICATION</scope>
    <source>
        <tissue evidence="3">Leaf</tissue>
    </source>
</reference>
<name>A0ABM1R0G5_CAMSA</name>
<reference evidence="2" key="1">
    <citation type="journal article" date="2014" name="Nat. Commun.">
        <title>The emerging biofuel crop Camelina sativa retains a highly undifferentiated hexaploid genome structure.</title>
        <authorList>
            <person name="Kagale S."/>
            <person name="Koh C."/>
            <person name="Nixon J."/>
            <person name="Bollina V."/>
            <person name="Clarke W.E."/>
            <person name="Tuteja R."/>
            <person name="Spillane C."/>
            <person name="Robinson S.J."/>
            <person name="Links M.G."/>
            <person name="Clarke C."/>
            <person name="Higgins E.E."/>
            <person name="Huebert T."/>
            <person name="Sharpe A.G."/>
            <person name="Parkin I.A."/>
        </authorList>
    </citation>
    <scope>NUCLEOTIDE SEQUENCE [LARGE SCALE GENOMIC DNA]</scope>
    <source>
        <strain evidence="2">cv. DH55</strain>
    </source>
</reference>
<evidence type="ECO:0000313" key="3">
    <source>
        <dbReference type="RefSeq" id="XP_019092503.1"/>
    </source>
</evidence>